<feature type="domain" description="GTP-binding protein TrmE N-terminal" evidence="2">
    <location>
        <begin position="121"/>
        <end position="174"/>
    </location>
</feature>
<keyword evidence="5" id="KW-1185">Reference proteome</keyword>
<dbReference type="SUPFAM" id="SSF116878">
    <property type="entry name" value="TrmE connector domain"/>
    <property type="match status" value="1"/>
</dbReference>
<dbReference type="Gene3D" id="3.30.1360.120">
    <property type="entry name" value="Probable tRNA modification gtpase trme, domain 1"/>
    <property type="match status" value="1"/>
</dbReference>
<dbReference type="CDD" id="cd14858">
    <property type="entry name" value="TrmE_N"/>
    <property type="match status" value="1"/>
</dbReference>
<sequence length="269" mass="29569">VLCELTGGWWSHGERTAASVGGTGESGGPARLSPSRPDTDQIACSLFGASDTVFALSSGHGKCGRRELPQPRKAVLRKLSDPVTGDTIDHSLVLWFPGREGGREGQKERRRMRRKREREFVSAPHSFTGEDCAEFHVHGGPSVVLALLTALGRQPNCSHAQAGDFTKRAFFNGKLELTEVEGLADLIHAETEAQRKQAVRQMEGDLGTLYSNWTQQLKKVVAHVEAVIDFGEDENIEDTVMDEVKSGAREILEEIEVPPERREEGRETA</sequence>
<proteinExistence type="predicted"/>
<evidence type="ECO:0000259" key="2">
    <source>
        <dbReference type="Pfam" id="PF10396"/>
    </source>
</evidence>
<dbReference type="InterPro" id="IPR027368">
    <property type="entry name" value="MnmE_dom2"/>
</dbReference>
<comment type="caution">
    <text evidence="4">The sequence shown here is derived from an EMBL/GenBank/DDBJ whole genome shotgun (WGS) entry which is preliminary data.</text>
</comment>
<dbReference type="Pfam" id="PF10396">
    <property type="entry name" value="TrmE_N"/>
    <property type="match status" value="1"/>
</dbReference>
<name>A0AA35WBL2_GEOBA</name>
<evidence type="ECO:0000313" key="5">
    <source>
        <dbReference type="Proteomes" id="UP001174909"/>
    </source>
</evidence>
<dbReference type="Pfam" id="PF12631">
    <property type="entry name" value="MnmE_helical"/>
    <property type="match status" value="1"/>
</dbReference>
<dbReference type="GO" id="GO:0002098">
    <property type="term" value="P:tRNA wobble uridine modification"/>
    <property type="evidence" value="ECO:0007669"/>
    <property type="project" value="TreeGrafter"/>
</dbReference>
<organism evidence="4 5">
    <name type="scientific">Geodia barretti</name>
    <name type="common">Barrett's horny sponge</name>
    <dbReference type="NCBI Taxonomy" id="519541"/>
    <lineage>
        <taxon>Eukaryota</taxon>
        <taxon>Metazoa</taxon>
        <taxon>Porifera</taxon>
        <taxon>Demospongiae</taxon>
        <taxon>Heteroscleromorpha</taxon>
        <taxon>Tetractinellida</taxon>
        <taxon>Astrophorina</taxon>
        <taxon>Geodiidae</taxon>
        <taxon>Geodia</taxon>
    </lineage>
</organism>
<evidence type="ECO:0000256" key="1">
    <source>
        <dbReference type="SAM" id="MobiDB-lite"/>
    </source>
</evidence>
<gene>
    <name evidence="4" type="ORF">GBAR_LOCUS5114</name>
</gene>
<dbReference type="InterPro" id="IPR027266">
    <property type="entry name" value="TrmE/GcvT-like"/>
</dbReference>
<evidence type="ECO:0000259" key="3">
    <source>
        <dbReference type="Pfam" id="PF12631"/>
    </source>
</evidence>
<protein>
    <submittedName>
        <fullName evidence="4">tRNA modification GTPase GTPBP3, mitochondrial</fullName>
    </submittedName>
</protein>
<dbReference type="Proteomes" id="UP001174909">
    <property type="component" value="Unassembled WGS sequence"/>
</dbReference>
<dbReference type="InterPro" id="IPR025867">
    <property type="entry name" value="MnmE_helical"/>
</dbReference>
<reference evidence="4" key="1">
    <citation type="submission" date="2023-03" db="EMBL/GenBank/DDBJ databases">
        <authorList>
            <person name="Steffen K."/>
            <person name="Cardenas P."/>
        </authorList>
    </citation>
    <scope>NUCLEOTIDE SEQUENCE</scope>
</reference>
<dbReference type="Gene3D" id="1.20.120.430">
    <property type="entry name" value="tRNA modification GTPase MnmE domain 2"/>
    <property type="match status" value="1"/>
</dbReference>
<dbReference type="AlphaFoldDB" id="A0AA35WBL2"/>
<dbReference type="GO" id="GO:0005737">
    <property type="term" value="C:cytoplasm"/>
    <property type="evidence" value="ECO:0007669"/>
    <property type="project" value="TreeGrafter"/>
</dbReference>
<dbReference type="PANTHER" id="PTHR42714:SF2">
    <property type="entry name" value="TRNA MODIFICATION GTPASE GTPBP3, MITOCHONDRIAL"/>
    <property type="match status" value="1"/>
</dbReference>
<accession>A0AA35WBL2</accession>
<evidence type="ECO:0000313" key="4">
    <source>
        <dbReference type="EMBL" id="CAI8007242.1"/>
    </source>
</evidence>
<feature type="region of interest" description="Disordered" evidence="1">
    <location>
        <begin position="14"/>
        <end position="38"/>
    </location>
</feature>
<dbReference type="InterPro" id="IPR018948">
    <property type="entry name" value="GTP-bd_TrmE_N"/>
</dbReference>
<feature type="non-terminal residue" evidence="4">
    <location>
        <position position="1"/>
    </location>
</feature>
<feature type="domain" description="MnmE helical" evidence="3">
    <location>
        <begin position="177"/>
        <end position="257"/>
    </location>
</feature>
<dbReference type="GO" id="GO:0030488">
    <property type="term" value="P:tRNA methylation"/>
    <property type="evidence" value="ECO:0007669"/>
    <property type="project" value="TreeGrafter"/>
</dbReference>
<dbReference type="SUPFAM" id="SSF103025">
    <property type="entry name" value="Folate-binding domain"/>
    <property type="match status" value="1"/>
</dbReference>
<dbReference type="EMBL" id="CASHTH010000757">
    <property type="protein sequence ID" value="CAI8007242.1"/>
    <property type="molecule type" value="Genomic_DNA"/>
</dbReference>
<dbReference type="PANTHER" id="PTHR42714">
    <property type="entry name" value="TRNA MODIFICATION GTPASE GTPBP3"/>
    <property type="match status" value="1"/>
</dbReference>